<evidence type="ECO:0000313" key="3">
    <source>
        <dbReference type="Proteomes" id="UP000306378"/>
    </source>
</evidence>
<name>A0A5R8NJW3_9NOCA</name>
<evidence type="ECO:0000313" key="2">
    <source>
        <dbReference type="EMBL" id="TLF75916.1"/>
    </source>
</evidence>
<comment type="caution">
    <text evidence="2">The sequence shown here is derived from an EMBL/GenBank/DDBJ whole genome shotgun (WGS) entry which is preliminary data.</text>
</comment>
<feature type="region of interest" description="Disordered" evidence="1">
    <location>
        <begin position="67"/>
        <end position="206"/>
    </location>
</feature>
<organism evidence="2 3">
    <name type="scientific">Nocardia cyriacigeorgica</name>
    <dbReference type="NCBI Taxonomy" id="135487"/>
    <lineage>
        <taxon>Bacteria</taxon>
        <taxon>Bacillati</taxon>
        <taxon>Actinomycetota</taxon>
        <taxon>Actinomycetes</taxon>
        <taxon>Mycobacteriales</taxon>
        <taxon>Nocardiaceae</taxon>
        <taxon>Nocardia</taxon>
    </lineage>
</organism>
<dbReference type="PROSITE" id="PS51257">
    <property type="entry name" value="PROKAR_LIPOPROTEIN"/>
    <property type="match status" value="1"/>
</dbReference>
<dbReference type="Proteomes" id="UP000306378">
    <property type="component" value="Unassembled WGS sequence"/>
</dbReference>
<proteinExistence type="predicted"/>
<feature type="compositionally biased region" description="Acidic residues" evidence="1">
    <location>
        <begin position="92"/>
        <end position="104"/>
    </location>
</feature>
<accession>A0A5R8NJW3</accession>
<feature type="compositionally biased region" description="Low complexity" evidence="1">
    <location>
        <begin position="130"/>
        <end position="146"/>
    </location>
</feature>
<reference evidence="2 3" key="1">
    <citation type="submission" date="2019-05" db="EMBL/GenBank/DDBJ databases">
        <title>Genomes sequences of two Nocardia cyriacigeorgica environmental isolates, type strains Nocardia asteroides ATCC 19247 and Nocardia cyriacigeorgica DSM 44484.</title>
        <authorList>
            <person name="Vautrin F."/>
            <person name="Bergeron E."/>
            <person name="Dubost A."/>
            <person name="Abrouk D."/>
            <person name="Rodriguez Nava V."/>
            <person name="Pujic P."/>
        </authorList>
    </citation>
    <scope>NUCLEOTIDE SEQUENCE [LARGE SCALE GENOMIC DNA]</scope>
    <source>
        <strain evidence="2 3">EML 446</strain>
    </source>
</reference>
<dbReference type="AlphaFoldDB" id="A0A5R8NJW3"/>
<gene>
    <name evidence="2" type="ORF">FEK34_19355</name>
</gene>
<evidence type="ECO:0000256" key="1">
    <source>
        <dbReference type="SAM" id="MobiDB-lite"/>
    </source>
</evidence>
<dbReference type="RefSeq" id="WP_138449518.1">
    <property type="nucleotide sequence ID" value="NZ_VBUT01000007.1"/>
</dbReference>
<protein>
    <submittedName>
        <fullName evidence="2">Uncharacterized protein</fullName>
    </submittedName>
</protein>
<feature type="compositionally biased region" description="Low complexity" evidence="1">
    <location>
        <begin position="160"/>
        <end position="172"/>
    </location>
</feature>
<sequence>MESNRAKIVGPVAAAGAVSLGLVLIGACGVGHDDTYVAPPPIRSGPNAPAPVVEGTTITASKVVIPPSPTWKIAPDPGPRRTLPAHWTTEIPGEDSSDSVDQDSESTTRRPRPQRNTTTEPPVTSEDWEPTSTPTTRPARTTRPLPTYEPDSADRETPDPETTTFTRPTTRPAYTELPGTGLPESEFPQPTPRAPHVLPTPSAGEN</sequence>
<dbReference type="EMBL" id="VBUT01000007">
    <property type="protein sequence ID" value="TLF75916.1"/>
    <property type="molecule type" value="Genomic_DNA"/>
</dbReference>